<dbReference type="RefSeq" id="WP_097153642.1">
    <property type="nucleotide sequence ID" value="NZ_OBEL01000002.1"/>
</dbReference>
<gene>
    <name evidence="4" type="ORF">SAMN06265368_2364</name>
</gene>
<proteinExistence type="inferred from homology"/>
<dbReference type="InterPro" id="IPR036291">
    <property type="entry name" value="NAD(P)-bd_dom_sf"/>
</dbReference>
<accession>A0A285PDH9</accession>
<evidence type="ECO:0000256" key="2">
    <source>
        <dbReference type="ARBA" id="ARBA00007637"/>
    </source>
</evidence>
<organism evidence="4 5">
    <name type="scientific">Cohaesibacter gelatinilyticus</name>
    <dbReference type="NCBI Taxonomy" id="372072"/>
    <lineage>
        <taxon>Bacteria</taxon>
        <taxon>Pseudomonadati</taxon>
        <taxon>Pseudomonadota</taxon>
        <taxon>Alphaproteobacteria</taxon>
        <taxon>Hyphomicrobiales</taxon>
        <taxon>Cohaesibacteraceae</taxon>
    </lineage>
</organism>
<evidence type="ECO:0000259" key="3">
    <source>
        <dbReference type="Pfam" id="PF01370"/>
    </source>
</evidence>
<feature type="domain" description="NAD-dependent epimerase/dehydratase" evidence="3">
    <location>
        <begin position="5"/>
        <end position="204"/>
    </location>
</feature>
<dbReference type="Pfam" id="PF01370">
    <property type="entry name" value="Epimerase"/>
    <property type="match status" value="1"/>
</dbReference>
<dbReference type="EMBL" id="OBEL01000002">
    <property type="protein sequence ID" value="SNZ19283.1"/>
    <property type="molecule type" value="Genomic_DNA"/>
</dbReference>
<comment type="similarity">
    <text evidence="2">Belongs to the NAD(P)-dependent epimerase/dehydratase family.</text>
</comment>
<dbReference type="Gene3D" id="3.40.50.720">
    <property type="entry name" value="NAD(P)-binding Rossmann-like Domain"/>
    <property type="match status" value="1"/>
</dbReference>
<keyword evidence="5" id="KW-1185">Reference proteome</keyword>
<sequence>MVKCLVTGGTGFVGGAVIDQLVLQGFEVTNFDICKPCQQHTSSRVRYIVGDVRDEGAILEEIRSVDWVFHLAGVLGTHELFDRARLAIDTNIVGTLNVLEAIKRYNRNTRLFIPAKPNEWNNVYSVTSAAVEKLTLSYAETYGLDTRILRLWNLYGPGQSISPVRKMVPTFFAQAIIGNPIEIFGDGDEEVRLIYIEDAAKTILSTMFSNLPKTPLEISASTKLTVSDVAKKILSVTKSNAAIENIKMRRGEQSGMYFSSLPAVEGFINNNFYTSINEGIEKSYEWYSNISFNELKIELKKISMDLK</sequence>
<reference evidence="4 5" key="1">
    <citation type="submission" date="2017-09" db="EMBL/GenBank/DDBJ databases">
        <authorList>
            <person name="Ehlers B."/>
            <person name="Leendertz F.H."/>
        </authorList>
    </citation>
    <scope>NUCLEOTIDE SEQUENCE [LARGE SCALE GENOMIC DNA]</scope>
    <source>
        <strain evidence="4 5">DSM 18289</strain>
    </source>
</reference>
<evidence type="ECO:0000313" key="5">
    <source>
        <dbReference type="Proteomes" id="UP000219439"/>
    </source>
</evidence>
<dbReference type="PANTHER" id="PTHR43000">
    <property type="entry name" value="DTDP-D-GLUCOSE 4,6-DEHYDRATASE-RELATED"/>
    <property type="match status" value="1"/>
</dbReference>
<dbReference type="OrthoDB" id="9801785at2"/>
<protein>
    <submittedName>
        <fullName evidence="4">UDP-glucose 4-epimerase</fullName>
    </submittedName>
</protein>
<evidence type="ECO:0000313" key="4">
    <source>
        <dbReference type="EMBL" id="SNZ19283.1"/>
    </source>
</evidence>
<comment type="pathway">
    <text evidence="1">Bacterial outer membrane biogenesis; LPS O-antigen biosynthesis.</text>
</comment>
<dbReference type="InterPro" id="IPR001509">
    <property type="entry name" value="Epimerase_deHydtase"/>
</dbReference>
<dbReference type="SUPFAM" id="SSF51735">
    <property type="entry name" value="NAD(P)-binding Rossmann-fold domains"/>
    <property type="match status" value="1"/>
</dbReference>
<name>A0A285PDH9_9HYPH</name>
<evidence type="ECO:0000256" key="1">
    <source>
        <dbReference type="ARBA" id="ARBA00005125"/>
    </source>
</evidence>
<dbReference type="Proteomes" id="UP000219439">
    <property type="component" value="Unassembled WGS sequence"/>
</dbReference>
<dbReference type="AlphaFoldDB" id="A0A285PDH9"/>